<protein>
    <submittedName>
        <fullName evidence="2">Uncharacterized protein</fullName>
    </submittedName>
</protein>
<evidence type="ECO:0000313" key="3">
    <source>
        <dbReference type="Proteomes" id="UP000267251"/>
    </source>
</evidence>
<dbReference type="EMBL" id="KZ987838">
    <property type="protein sequence ID" value="RKP14414.1"/>
    <property type="molecule type" value="Genomic_DNA"/>
</dbReference>
<name>A0A4P9Y6U1_9FUNG</name>
<accession>A0A4P9Y6U1</accession>
<reference evidence="3" key="1">
    <citation type="journal article" date="2018" name="Nat. Microbiol.">
        <title>Leveraging single-cell genomics to expand the fungal tree of life.</title>
        <authorList>
            <person name="Ahrendt S.R."/>
            <person name="Quandt C.A."/>
            <person name="Ciobanu D."/>
            <person name="Clum A."/>
            <person name="Salamov A."/>
            <person name="Andreopoulos B."/>
            <person name="Cheng J.F."/>
            <person name="Woyke T."/>
            <person name="Pelin A."/>
            <person name="Henrissat B."/>
            <person name="Reynolds N.K."/>
            <person name="Benny G.L."/>
            <person name="Smith M.E."/>
            <person name="James T.Y."/>
            <person name="Grigoriev I.V."/>
        </authorList>
    </citation>
    <scope>NUCLEOTIDE SEQUENCE [LARGE SCALE GENOMIC DNA]</scope>
</reference>
<sequence length="627" mass="72139">MSVSPHLLPNPPSQVHSTFHQEPPRRNLLDLTVSIDPLDYKKLSPLQRQAKYRPYNQIYAGLFFMVAGQLDDDSDVPTSPAPGMGPYDRSKDADTKKELLLFNKVARYHQRLAREACDKIPRPTAANAEDILFLRSPGSLVDSYCNVMVKEFGPNPYVSLVKDLRKAIGFSKFLPEQKGPDSFDEGLKVRAFLMKFDAEAIGQNRQIGVSRREIKISPVDLRHYLQVAIQSLIMERFYLKSHIPFGSLDKTLLYLRAVMRFFYREDILSEDDPTDVRRAEQIMLKKWHSTKAAANVPAVQDPSHVKSPASLVKNFGDAFLFEKNLPILSSNDITNFLTEMCNQVDHQLPEVIRKHKRGGRNRLVRVFRSATRLTHYFYICRDDHFKKAWTSENQRNWHSYIDARSLLDKALGFKWIDKYLEEWIYKVRFLQLVRYLQPYLVTLPIIKERWNPIIDTASKHVRTFVTSIYIHAVFAKRAPAFYSRILPQYQDMLNSISDDSFLTWNKESEEKALTSLRVAAPMAVKMESEMASSYKGTFGKFWAKLRGKKAWVKWCNKGAAKALYNGLKWASTPKGLSAPKNPAKTFAQYTVALKIFLLEAHKGQPIEISDRALYVETVKDTLSSKKP</sequence>
<evidence type="ECO:0000256" key="1">
    <source>
        <dbReference type="SAM" id="MobiDB-lite"/>
    </source>
</evidence>
<dbReference type="Proteomes" id="UP000267251">
    <property type="component" value="Unassembled WGS sequence"/>
</dbReference>
<organism evidence="2 3">
    <name type="scientific">Piptocephalis cylindrospora</name>
    <dbReference type="NCBI Taxonomy" id="1907219"/>
    <lineage>
        <taxon>Eukaryota</taxon>
        <taxon>Fungi</taxon>
        <taxon>Fungi incertae sedis</taxon>
        <taxon>Zoopagomycota</taxon>
        <taxon>Zoopagomycotina</taxon>
        <taxon>Zoopagomycetes</taxon>
        <taxon>Zoopagales</taxon>
        <taxon>Piptocephalidaceae</taxon>
        <taxon>Piptocephalis</taxon>
    </lineage>
</organism>
<keyword evidence="3" id="KW-1185">Reference proteome</keyword>
<gene>
    <name evidence="2" type="ORF">BJ684DRAFT_19178</name>
</gene>
<proteinExistence type="predicted"/>
<evidence type="ECO:0000313" key="2">
    <source>
        <dbReference type="EMBL" id="RKP14414.1"/>
    </source>
</evidence>
<dbReference type="AlphaFoldDB" id="A0A4P9Y6U1"/>
<feature type="region of interest" description="Disordered" evidence="1">
    <location>
        <begin position="1"/>
        <end position="23"/>
    </location>
</feature>
<dbReference type="OrthoDB" id="5766293at2759"/>